<evidence type="ECO:0000259" key="6">
    <source>
        <dbReference type="Pfam" id="PF00696"/>
    </source>
</evidence>
<dbReference type="GO" id="GO:0008804">
    <property type="term" value="F:carbamate kinase activity"/>
    <property type="evidence" value="ECO:0007669"/>
    <property type="project" value="UniProtKB-EC"/>
</dbReference>
<dbReference type="EMBL" id="JACJKX010000014">
    <property type="protein sequence ID" value="MBM6929145.1"/>
    <property type="molecule type" value="Genomic_DNA"/>
</dbReference>
<dbReference type="Gene3D" id="3.40.1160.10">
    <property type="entry name" value="Acetylglutamate kinase-like"/>
    <property type="match status" value="1"/>
</dbReference>
<dbReference type="Pfam" id="PF00696">
    <property type="entry name" value="AA_kinase"/>
    <property type="match status" value="1"/>
</dbReference>
<dbReference type="RefSeq" id="WP_205050731.1">
    <property type="nucleotide sequence ID" value="NZ_JACJKX010000014.1"/>
</dbReference>
<reference evidence="7 8" key="1">
    <citation type="journal article" date="2021" name="Sci. Rep.">
        <title>The distribution of antibiotic resistance genes in chicken gut microbiota commensals.</title>
        <authorList>
            <person name="Juricova H."/>
            <person name="Matiasovicova J."/>
            <person name="Kubasova T."/>
            <person name="Cejkova D."/>
            <person name="Rychlik I."/>
        </authorList>
    </citation>
    <scope>NUCLEOTIDE SEQUENCE [LARGE SCALE GENOMIC DNA]</scope>
    <source>
        <strain evidence="7 8">An562</strain>
    </source>
</reference>
<evidence type="ECO:0000256" key="3">
    <source>
        <dbReference type="ARBA" id="ARBA00022777"/>
    </source>
</evidence>
<dbReference type="PANTHER" id="PTHR30409">
    <property type="entry name" value="CARBAMATE KINASE"/>
    <property type="match status" value="1"/>
</dbReference>
<gene>
    <name evidence="7" type="primary">arcC</name>
    <name evidence="7" type="ORF">H5985_07680</name>
</gene>
<dbReference type="InterPro" id="IPR036393">
    <property type="entry name" value="AceGlu_kinase-like_sf"/>
</dbReference>
<feature type="domain" description="Aspartate/glutamate/uridylate kinase" evidence="6">
    <location>
        <begin position="1"/>
        <end position="282"/>
    </location>
</feature>
<dbReference type="PRINTS" id="PR01469">
    <property type="entry name" value="CARBMTKINASE"/>
</dbReference>
<evidence type="ECO:0000256" key="4">
    <source>
        <dbReference type="NCBIfam" id="TIGR00746"/>
    </source>
</evidence>
<comment type="caution">
    <text evidence="7">The sequence shown here is derived from an EMBL/GenBank/DDBJ whole genome shotgun (WGS) entry which is preliminary data.</text>
</comment>
<dbReference type="InterPro" id="IPR001048">
    <property type="entry name" value="Asp/Glu/Uridylate_kinase"/>
</dbReference>
<evidence type="ECO:0000313" key="8">
    <source>
        <dbReference type="Proteomes" id="UP000777002"/>
    </source>
</evidence>
<dbReference type="Proteomes" id="UP000777002">
    <property type="component" value="Unassembled WGS sequence"/>
</dbReference>
<name>A0ABS2GTG5_9BURK</name>
<evidence type="ECO:0000313" key="7">
    <source>
        <dbReference type="EMBL" id="MBM6929145.1"/>
    </source>
</evidence>
<evidence type="ECO:0000256" key="2">
    <source>
        <dbReference type="ARBA" id="ARBA00022679"/>
    </source>
</evidence>
<keyword evidence="8" id="KW-1185">Reference proteome</keyword>
<dbReference type="NCBIfam" id="NF009008">
    <property type="entry name" value="PRK12354.1"/>
    <property type="match status" value="1"/>
</dbReference>
<sequence length="304" mass="32861">MRIVIALGGNALLQRGEPMLYEKELSSVRKACQAIASIADHHELIVTHGNGPQVGLIALQQLALGNPPAYPLDTMGAQSIGLIGYLITRELKHFLPARRAVTAVLAQTEVDPNDPAFRSPSKPIGPVYEKTQAQALARLYGWHIAADNDKFRRVVASPEPKQIVDREAIEILLQKGHIVVCCGGGGIPVIKNSFGHLTGVEAVIDKDLASSLLACELKADCFIIATDVQGIFTDWDSGKQNLLHKTTPQSLRSMHFQAGSMGPKVQAVCRFVEKTGHKALIGSLDRLSDMLKGQSGTEIIPRND</sequence>
<dbReference type="NCBIfam" id="TIGR00746">
    <property type="entry name" value="arcC"/>
    <property type="match status" value="1"/>
</dbReference>
<protein>
    <recommendedName>
        <fullName evidence="4 5">Carbamate kinase</fullName>
    </recommendedName>
</protein>
<keyword evidence="3 5" id="KW-0418">Kinase</keyword>
<proteinExistence type="inferred from homology"/>
<evidence type="ECO:0000256" key="1">
    <source>
        <dbReference type="ARBA" id="ARBA00011066"/>
    </source>
</evidence>
<dbReference type="SUPFAM" id="SSF53633">
    <property type="entry name" value="Carbamate kinase-like"/>
    <property type="match status" value="1"/>
</dbReference>
<comment type="similarity">
    <text evidence="1 5">Belongs to the carbamate kinase family.</text>
</comment>
<dbReference type="PANTHER" id="PTHR30409:SF1">
    <property type="entry name" value="CARBAMATE KINASE-RELATED"/>
    <property type="match status" value="1"/>
</dbReference>
<dbReference type="CDD" id="cd04235">
    <property type="entry name" value="AAK_CK"/>
    <property type="match status" value="1"/>
</dbReference>
<evidence type="ECO:0000256" key="5">
    <source>
        <dbReference type="PIRNR" id="PIRNR000723"/>
    </source>
</evidence>
<dbReference type="PIRSF" id="PIRSF000723">
    <property type="entry name" value="Carbamate_kin"/>
    <property type="match status" value="1"/>
</dbReference>
<keyword evidence="2 5" id="KW-0808">Transferase</keyword>
<dbReference type="InterPro" id="IPR003964">
    <property type="entry name" value="Carb_kinase"/>
</dbReference>
<organism evidence="7 8">
    <name type="scientific">Parasutterella secunda</name>
    <dbReference type="NCBI Taxonomy" id="626947"/>
    <lineage>
        <taxon>Bacteria</taxon>
        <taxon>Pseudomonadati</taxon>
        <taxon>Pseudomonadota</taxon>
        <taxon>Betaproteobacteria</taxon>
        <taxon>Burkholderiales</taxon>
        <taxon>Sutterellaceae</taxon>
        <taxon>Parasutterella</taxon>
    </lineage>
</organism>
<accession>A0ABS2GTG5</accession>